<feature type="domain" description="HTH gntR-type" evidence="8">
    <location>
        <begin position="12"/>
        <end position="80"/>
    </location>
</feature>
<dbReference type="RefSeq" id="WP_253268909.1">
    <property type="nucleotide sequence ID" value="NZ_CP092751.1"/>
</dbReference>
<gene>
    <name evidence="9" type="ORF">MKF32_03875</name>
</gene>
<sequence>MLWIKVNKSSKVPLTRQIYIQIRQEILSGRLKDGWKIPSTRELSKELKISRNVVISAYELLYAEGYIESRQGAGSFISKGVLLDCAKRKNIEDQKPAILTNRCHTDTGDIVDFKTGMPDLHLFPRIQWQRVYSETMKNSPKQLFGYGKPEGLYDLRKALADYLYLKRGICCSSENIIITNGAAQGLSILSHALVHPGDSICLEDPCSIDIYRIFNQKNCSMHSLEVDQLGAVTKHLKFKEAPKLIYVTPSHQFPLGGTLPIQRRIELIQYARHHNTYIVEDDYDSEFRYTSPVISSLYELDPDRVIYIGTFSKTLSPALRIGYLILPDELIEQCRKEKWYNDLHSSLFEQKALAEFISQGHLDRQIRKANKIYKQKNNLLTKLLKEEFSSICIMGESTGLHLAVDFQYDHPSDKFQQALKKERVHIYPANDYTRLSQSHNSKWLLGFGHLSLEEIEKGVRRIKRGLDSIMV</sequence>
<dbReference type="SMART" id="SM00345">
    <property type="entry name" value="HTH_GNTR"/>
    <property type="match status" value="1"/>
</dbReference>
<keyword evidence="4" id="KW-0663">Pyridoxal phosphate</keyword>
<dbReference type="Proteomes" id="UP001057348">
    <property type="component" value="Chromosome"/>
</dbReference>
<evidence type="ECO:0000256" key="6">
    <source>
        <dbReference type="ARBA" id="ARBA00023125"/>
    </source>
</evidence>
<dbReference type="Pfam" id="PF00155">
    <property type="entry name" value="Aminotran_1_2"/>
    <property type="match status" value="1"/>
</dbReference>
<keyword evidence="3 9" id="KW-0808">Transferase</keyword>
<dbReference type="CDD" id="cd07377">
    <property type="entry name" value="WHTH_GntR"/>
    <property type="match status" value="1"/>
</dbReference>
<evidence type="ECO:0000256" key="4">
    <source>
        <dbReference type="ARBA" id="ARBA00022898"/>
    </source>
</evidence>
<dbReference type="CDD" id="cd00609">
    <property type="entry name" value="AAT_like"/>
    <property type="match status" value="1"/>
</dbReference>
<protein>
    <submittedName>
        <fullName evidence="9">PLP-dependent aminotransferase family protein</fullName>
    </submittedName>
</protein>
<keyword evidence="5" id="KW-0805">Transcription regulation</keyword>
<dbReference type="GO" id="GO:0008483">
    <property type="term" value="F:transaminase activity"/>
    <property type="evidence" value="ECO:0007669"/>
    <property type="project" value="UniProtKB-KW"/>
</dbReference>
<dbReference type="PANTHER" id="PTHR46577">
    <property type="entry name" value="HTH-TYPE TRANSCRIPTIONAL REGULATORY PROTEIN GABR"/>
    <property type="match status" value="1"/>
</dbReference>
<dbReference type="InterPro" id="IPR036388">
    <property type="entry name" value="WH-like_DNA-bd_sf"/>
</dbReference>
<evidence type="ECO:0000256" key="1">
    <source>
        <dbReference type="ARBA" id="ARBA00001933"/>
    </source>
</evidence>
<dbReference type="InterPro" id="IPR051446">
    <property type="entry name" value="HTH_trans_reg/aminotransferase"/>
</dbReference>
<dbReference type="SUPFAM" id="SSF53383">
    <property type="entry name" value="PLP-dependent transferases"/>
    <property type="match status" value="1"/>
</dbReference>
<organism evidence="9 10">
    <name type="scientific">Bacillus vallismortis</name>
    <dbReference type="NCBI Taxonomy" id="72361"/>
    <lineage>
        <taxon>Bacteria</taxon>
        <taxon>Bacillati</taxon>
        <taxon>Bacillota</taxon>
        <taxon>Bacilli</taxon>
        <taxon>Bacillales</taxon>
        <taxon>Bacillaceae</taxon>
        <taxon>Bacillus</taxon>
    </lineage>
</organism>
<dbReference type="InterPro" id="IPR000524">
    <property type="entry name" value="Tscrpt_reg_HTH_GntR"/>
</dbReference>
<dbReference type="Gene3D" id="3.40.640.10">
    <property type="entry name" value="Type I PLP-dependent aspartate aminotransferase-like (Major domain)"/>
    <property type="match status" value="1"/>
</dbReference>
<evidence type="ECO:0000313" key="9">
    <source>
        <dbReference type="EMBL" id="USP96224.1"/>
    </source>
</evidence>
<name>A0ABY4Y1Z3_BACVA</name>
<accession>A0ABY4Y1Z3</accession>
<dbReference type="EMBL" id="CP092751">
    <property type="protein sequence ID" value="USP96224.1"/>
    <property type="molecule type" value="Genomic_DNA"/>
</dbReference>
<keyword evidence="3 9" id="KW-0032">Aminotransferase</keyword>
<keyword evidence="7" id="KW-0804">Transcription</keyword>
<keyword evidence="6" id="KW-0238">DNA-binding</keyword>
<dbReference type="InterPro" id="IPR004839">
    <property type="entry name" value="Aminotransferase_I/II_large"/>
</dbReference>
<evidence type="ECO:0000259" key="8">
    <source>
        <dbReference type="PROSITE" id="PS50949"/>
    </source>
</evidence>
<dbReference type="PANTHER" id="PTHR46577:SF1">
    <property type="entry name" value="HTH-TYPE TRANSCRIPTIONAL REGULATORY PROTEIN GABR"/>
    <property type="match status" value="1"/>
</dbReference>
<dbReference type="InterPro" id="IPR015421">
    <property type="entry name" value="PyrdxlP-dep_Trfase_major"/>
</dbReference>
<evidence type="ECO:0000256" key="7">
    <source>
        <dbReference type="ARBA" id="ARBA00023163"/>
    </source>
</evidence>
<evidence type="ECO:0000256" key="3">
    <source>
        <dbReference type="ARBA" id="ARBA00022576"/>
    </source>
</evidence>
<proteinExistence type="inferred from homology"/>
<comment type="similarity">
    <text evidence="2">In the C-terminal section; belongs to the class-I pyridoxal-phosphate-dependent aminotransferase family.</text>
</comment>
<dbReference type="Pfam" id="PF00392">
    <property type="entry name" value="GntR"/>
    <property type="match status" value="1"/>
</dbReference>
<dbReference type="InterPro" id="IPR015424">
    <property type="entry name" value="PyrdxlP-dep_Trfase"/>
</dbReference>
<comment type="cofactor">
    <cofactor evidence="1">
        <name>pyridoxal 5'-phosphate</name>
        <dbReference type="ChEBI" id="CHEBI:597326"/>
    </cofactor>
</comment>
<dbReference type="SUPFAM" id="SSF46785">
    <property type="entry name" value="Winged helix' DNA-binding domain"/>
    <property type="match status" value="1"/>
</dbReference>
<dbReference type="PRINTS" id="PR00035">
    <property type="entry name" value="HTHGNTR"/>
</dbReference>
<reference evidence="9" key="1">
    <citation type="submission" date="2022-02" db="EMBL/GenBank/DDBJ databases">
        <title>Draft Genome Sequence of Bacillus vallismortis Strain BL01, Isolated from Artemisia lerchiana Web. Roots.</title>
        <authorList>
            <person name="Chebotar V.K."/>
            <person name="Gancheva M.S."/>
            <person name="Chizhevskaya E.P."/>
            <person name="Komarova O.V."/>
            <person name="Baganova M.E."/>
            <person name="Zaplatkin A.N."/>
            <person name="Pishchik V.N."/>
        </authorList>
    </citation>
    <scope>NUCLEOTIDE SEQUENCE</scope>
    <source>
        <strain evidence="9">BL01</strain>
    </source>
</reference>
<dbReference type="InterPro" id="IPR036390">
    <property type="entry name" value="WH_DNA-bd_sf"/>
</dbReference>
<evidence type="ECO:0000256" key="5">
    <source>
        <dbReference type="ARBA" id="ARBA00023015"/>
    </source>
</evidence>
<dbReference type="PROSITE" id="PS50949">
    <property type="entry name" value="HTH_GNTR"/>
    <property type="match status" value="1"/>
</dbReference>
<evidence type="ECO:0000313" key="10">
    <source>
        <dbReference type="Proteomes" id="UP001057348"/>
    </source>
</evidence>
<keyword evidence="10" id="KW-1185">Reference proteome</keyword>
<dbReference type="Gene3D" id="1.10.10.10">
    <property type="entry name" value="Winged helix-like DNA-binding domain superfamily/Winged helix DNA-binding domain"/>
    <property type="match status" value="1"/>
</dbReference>
<evidence type="ECO:0000256" key="2">
    <source>
        <dbReference type="ARBA" id="ARBA00005384"/>
    </source>
</evidence>